<evidence type="ECO:0000313" key="3">
    <source>
        <dbReference type="EMBL" id="RRR73124.1"/>
    </source>
</evidence>
<dbReference type="AlphaFoldDB" id="A0A426U1C0"/>
<feature type="compositionally biased region" description="Polar residues" evidence="1">
    <location>
        <begin position="8"/>
        <end position="20"/>
    </location>
</feature>
<protein>
    <submittedName>
        <fullName evidence="3">Restriction endonuclease subunit R</fullName>
    </submittedName>
</protein>
<dbReference type="InterPro" id="IPR006935">
    <property type="entry name" value="Helicase/UvrB_N"/>
</dbReference>
<evidence type="ECO:0000259" key="2">
    <source>
        <dbReference type="Pfam" id="PF04851"/>
    </source>
</evidence>
<name>A0A426U1C0_9CHLR</name>
<keyword evidence="3" id="KW-0378">Hydrolase</keyword>
<keyword evidence="3" id="KW-0540">Nuclease</keyword>
<dbReference type="Pfam" id="PF04851">
    <property type="entry name" value="ResIII"/>
    <property type="match status" value="1"/>
</dbReference>
<organism evidence="3 4">
    <name type="scientific">Candidatus Viridilinea halotolerans</name>
    <dbReference type="NCBI Taxonomy" id="2491704"/>
    <lineage>
        <taxon>Bacteria</taxon>
        <taxon>Bacillati</taxon>
        <taxon>Chloroflexota</taxon>
        <taxon>Chloroflexia</taxon>
        <taxon>Chloroflexales</taxon>
        <taxon>Chloroflexineae</taxon>
        <taxon>Oscillochloridaceae</taxon>
        <taxon>Candidatus Viridilinea</taxon>
    </lineage>
</organism>
<dbReference type="Proteomes" id="UP000280307">
    <property type="component" value="Unassembled WGS sequence"/>
</dbReference>
<comment type="caution">
    <text evidence="3">The sequence shown here is derived from an EMBL/GenBank/DDBJ whole genome shotgun (WGS) entry which is preliminary data.</text>
</comment>
<dbReference type="Gene3D" id="3.40.50.300">
    <property type="entry name" value="P-loop containing nucleotide triphosphate hydrolases"/>
    <property type="match status" value="1"/>
</dbReference>
<keyword evidence="3" id="KW-0255">Endonuclease</keyword>
<sequence>MPPRSTRAPRTSKATTRAKTQPTLDLEKRLVLNQWLLRRFGVASFDTLIDLLKIPDYEGYTDDNNTKYLATLIGLPNRNAALSEAMLREYDENIVRHWKQIVERRALAGGQPLFMKYFQYLALLFSEIYLDHYFRDAEGLCAMLTAQAAAFSAGKDPGDKVGTYSLDDLRKLAFWQATGSGKTLQMHVNILQYRHYLNKHGRTSELNRVILLTPNEGLSRQHLDEFGRSGMEAELFRKDGGKLFTSQSIEIIDINKLREDSGVKTVAVDAFEGNNLVLVDEGHRGSGGEDWMAKRRALVEQGFSFEYSATFKQAMKAAKDPALTEEYAKCIIFDYSYKYFYRDGYGKDYAIFNLGDDTQEEVRLSYLTGGLLAFYQQLRLYRDRPGAFTPYLLAQPLMIFVGGSVTKSTSKRDVSDVVDILHFLAAIVHPRQRNTVIRRIERLLGGQGQSGLLDEGKREIFANSFGYLLKRRLTAEQIYNDLLQVVFAAPAAGLLHVENLKGSDGEVGLRVGTNEPFGVINIGDAAGLIKEIERTNDVAIARGETEPLAVSEPEFAGSLFRRIEEANSPVNILIGSKKFTEGWSSWRVSSMGLMNVGQSEGSQIIQLFGRGVRLKGYNFSLKRSLQVQKELQIAAPEDIDCLETLTIFGVRASYMAEFRKYLEDEGLPASTNREMLTLPTIRPFENNPPRLRIIAVKDGIDFKRQGERPTLARISGTPHPAKVSLDWYPKIESQRSAGAHGGGDVVNKNEAELGPRQLAFMDFDAILFELLRFKNEKAWYNLNITRAGISDLLENPGWYTLSIPSEALELRSMGQVRVWQEIAVALLKKYCAVFYTFKRSEYEAPHLEYRDLEFDPEQNRNIIKEYSFAIEYSETNLITKLKDLIADIQRGVLKPLKVGGNNFEALCFACHLYQPLVYLDSKRVDVKPVALNEGERDFVLHLQAFHQANPAFFTDKDLYLLRNQSRGKGIGFFEAGNFYPDFILWLIYAGKQYVTFVDPKGLRNLRGPGDPKISFYRAIKNVEQRLSDPDIILNSFIVTPTPHQEVAHWNGGNGSMSISDFKARNVYFQADEPATYIMEILSKITNP</sequence>
<feature type="domain" description="Helicase/UvrB N-terminal" evidence="2">
    <location>
        <begin position="167"/>
        <end position="311"/>
    </location>
</feature>
<dbReference type="EMBL" id="RSAS01000355">
    <property type="protein sequence ID" value="RRR73124.1"/>
    <property type="molecule type" value="Genomic_DNA"/>
</dbReference>
<proteinExistence type="predicted"/>
<evidence type="ECO:0000313" key="4">
    <source>
        <dbReference type="Proteomes" id="UP000280307"/>
    </source>
</evidence>
<dbReference type="GO" id="GO:0016787">
    <property type="term" value="F:hydrolase activity"/>
    <property type="evidence" value="ECO:0007669"/>
    <property type="project" value="InterPro"/>
</dbReference>
<dbReference type="GO" id="GO:0004519">
    <property type="term" value="F:endonuclease activity"/>
    <property type="evidence" value="ECO:0007669"/>
    <property type="project" value="UniProtKB-KW"/>
</dbReference>
<reference evidence="3 4" key="1">
    <citation type="submission" date="2018-12" db="EMBL/GenBank/DDBJ databases">
        <title>Genome Sequence of Candidatus Viridilinea halotolerans isolated from saline sulfide-rich spring.</title>
        <authorList>
            <person name="Grouzdev D.S."/>
            <person name="Burganskaya E.I."/>
            <person name="Krutkina M.S."/>
            <person name="Sukhacheva M.V."/>
            <person name="Gorlenko V.M."/>
        </authorList>
    </citation>
    <scope>NUCLEOTIDE SEQUENCE [LARGE SCALE GENOMIC DNA]</scope>
    <source>
        <strain evidence="3">Chok-6</strain>
    </source>
</reference>
<gene>
    <name evidence="3" type="ORF">EI684_09310</name>
</gene>
<feature type="region of interest" description="Disordered" evidence="1">
    <location>
        <begin position="1"/>
        <end position="20"/>
    </location>
</feature>
<evidence type="ECO:0000256" key="1">
    <source>
        <dbReference type="SAM" id="MobiDB-lite"/>
    </source>
</evidence>
<dbReference type="GO" id="GO:0005524">
    <property type="term" value="F:ATP binding"/>
    <property type="evidence" value="ECO:0007669"/>
    <property type="project" value="InterPro"/>
</dbReference>
<dbReference type="GO" id="GO:0003677">
    <property type="term" value="F:DNA binding"/>
    <property type="evidence" value="ECO:0007669"/>
    <property type="project" value="InterPro"/>
</dbReference>
<dbReference type="SUPFAM" id="SSF52540">
    <property type="entry name" value="P-loop containing nucleoside triphosphate hydrolases"/>
    <property type="match status" value="1"/>
</dbReference>
<dbReference type="InterPro" id="IPR027417">
    <property type="entry name" value="P-loop_NTPase"/>
</dbReference>
<accession>A0A426U1C0</accession>